<dbReference type="EMBL" id="LJCR01003480">
    <property type="protein sequence ID" value="KPV46964.1"/>
    <property type="molecule type" value="Genomic_DNA"/>
</dbReference>
<accession>A0A0P9CN20</accession>
<reference evidence="1 2" key="1">
    <citation type="submission" date="2015-09" db="EMBL/GenBank/DDBJ databases">
        <title>Draft genome sequence of Kouleothrix aurantiaca JCM 19913.</title>
        <authorList>
            <person name="Hemp J."/>
        </authorList>
    </citation>
    <scope>NUCLEOTIDE SEQUENCE [LARGE SCALE GENOMIC DNA]</scope>
    <source>
        <strain evidence="1 2">COM-B</strain>
    </source>
</reference>
<dbReference type="Proteomes" id="UP000050509">
    <property type="component" value="Unassembled WGS sequence"/>
</dbReference>
<proteinExistence type="predicted"/>
<feature type="non-terminal residue" evidence="1">
    <location>
        <position position="1"/>
    </location>
</feature>
<name>A0A0P9CN20_9CHLR</name>
<dbReference type="AlphaFoldDB" id="A0A0P9CN20"/>
<gene>
    <name evidence="1" type="ORF">SE17_42865</name>
</gene>
<keyword evidence="2" id="KW-1185">Reference proteome</keyword>
<evidence type="ECO:0000313" key="2">
    <source>
        <dbReference type="Proteomes" id="UP000050509"/>
    </source>
</evidence>
<comment type="caution">
    <text evidence="1">The sequence shown here is derived from an EMBL/GenBank/DDBJ whole genome shotgun (WGS) entry which is preliminary data.</text>
</comment>
<protein>
    <submittedName>
        <fullName evidence="1">Uncharacterized protein</fullName>
    </submittedName>
</protein>
<organism evidence="1 2">
    <name type="scientific">Kouleothrix aurantiaca</name>
    <dbReference type="NCBI Taxonomy" id="186479"/>
    <lineage>
        <taxon>Bacteria</taxon>
        <taxon>Bacillati</taxon>
        <taxon>Chloroflexota</taxon>
        <taxon>Chloroflexia</taxon>
        <taxon>Chloroflexales</taxon>
        <taxon>Roseiflexineae</taxon>
        <taxon>Roseiflexaceae</taxon>
        <taxon>Kouleothrix</taxon>
    </lineage>
</organism>
<evidence type="ECO:0000313" key="1">
    <source>
        <dbReference type="EMBL" id="KPV46964.1"/>
    </source>
</evidence>
<sequence length="131" mass="13767">SISLALESGRARIVARLQGTMALKLGGMQFDLKSQNVSFPIEVNVLAALRVDAQNQLFVQVTDGLVSVGSTPLPARIAKDLVAKITALIGSIPLAQLPASFEIPGDPPATLALRPRPVSIAADGVRLEFDL</sequence>